<evidence type="ECO:0000313" key="1">
    <source>
        <dbReference type="EMBL" id="RZU33273.1"/>
    </source>
</evidence>
<evidence type="ECO:0000313" key="2">
    <source>
        <dbReference type="Proteomes" id="UP000292507"/>
    </source>
</evidence>
<dbReference type="AlphaFoldDB" id="A0A4Q7YA64"/>
<dbReference type="RefSeq" id="WP_158657658.1">
    <property type="nucleotide sequence ID" value="NZ_POQT01000044.1"/>
</dbReference>
<dbReference type="Proteomes" id="UP000292507">
    <property type="component" value="Unassembled WGS sequence"/>
</dbReference>
<accession>A0A4Q7YA64</accession>
<gene>
    <name evidence="1" type="ORF">BKA19_2994</name>
</gene>
<sequence length="46" mass="4534">MTQDVLRWLRLLAGTVAIAAGIAGFAPGDTAPAGATPTDVVLVQAG</sequence>
<name>A0A4Q7YA64_9ACTN</name>
<organism evidence="1 2">
    <name type="scientific">Blastococcus saxobsidens</name>
    <dbReference type="NCBI Taxonomy" id="138336"/>
    <lineage>
        <taxon>Bacteria</taxon>
        <taxon>Bacillati</taxon>
        <taxon>Actinomycetota</taxon>
        <taxon>Actinomycetes</taxon>
        <taxon>Geodermatophilales</taxon>
        <taxon>Geodermatophilaceae</taxon>
        <taxon>Blastococcus</taxon>
    </lineage>
</organism>
<proteinExistence type="predicted"/>
<protein>
    <submittedName>
        <fullName evidence="1">Uncharacterized protein</fullName>
    </submittedName>
</protein>
<dbReference type="EMBL" id="SHKV01000001">
    <property type="protein sequence ID" value="RZU33273.1"/>
    <property type="molecule type" value="Genomic_DNA"/>
</dbReference>
<comment type="caution">
    <text evidence="1">The sequence shown here is derived from an EMBL/GenBank/DDBJ whole genome shotgun (WGS) entry which is preliminary data.</text>
</comment>
<keyword evidence="2" id="KW-1185">Reference proteome</keyword>
<reference evidence="1 2" key="1">
    <citation type="submission" date="2019-02" db="EMBL/GenBank/DDBJ databases">
        <title>Sequencing the genomes of 1000 actinobacteria strains.</title>
        <authorList>
            <person name="Klenk H.-P."/>
        </authorList>
    </citation>
    <scope>NUCLEOTIDE SEQUENCE [LARGE SCALE GENOMIC DNA]</scope>
    <source>
        <strain evidence="1 2">DSM 44509</strain>
    </source>
</reference>